<dbReference type="PANTHER" id="PTHR33545">
    <property type="entry name" value="UPF0750 MEMBRANE PROTEIN YITT-RELATED"/>
    <property type="match status" value="1"/>
</dbReference>
<keyword evidence="3 6" id="KW-0812">Transmembrane</keyword>
<feature type="transmembrane region" description="Helical" evidence="6">
    <location>
        <begin position="111"/>
        <end position="131"/>
    </location>
</feature>
<evidence type="ECO:0000313" key="9">
    <source>
        <dbReference type="Proteomes" id="UP000250223"/>
    </source>
</evidence>
<evidence type="ECO:0000256" key="5">
    <source>
        <dbReference type="ARBA" id="ARBA00023136"/>
    </source>
</evidence>
<keyword evidence="5 6" id="KW-0472">Membrane</keyword>
<accession>A0A240A043</accession>
<evidence type="ECO:0000256" key="3">
    <source>
        <dbReference type="ARBA" id="ARBA00022692"/>
    </source>
</evidence>
<organism evidence="8 9">
    <name type="scientific">Clostridium cochlearium</name>
    <dbReference type="NCBI Taxonomy" id="1494"/>
    <lineage>
        <taxon>Bacteria</taxon>
        <taxon>Bacillati</taxon>
        <taxon>Bacillota</taxon>
        <taxon>Clostridia</taxon>
        <taxon>Eubacteriales</taxon>
        <taxon>Clostridiaceae</taxon>
        <taxon>Clostridium</taxon>
    </lineage>
</organism>
<feature type="transmembrane region" description="Helical" evidence="6">
    <location>
        <begin position="12"/>
        <end position="36"/>
    </location>
</feature>
<evidence type="ECO:0000256" key="6">
    <source>
        <dbReference type="SAM" id="Phobius"/>
    </source>
</evidence>
<gene>
    <name evidence="8" type="ORF">NCTC13028_00288</name>
</gene>
<dbReference type="GO" id="GO:0005886">
    <property type="term" value="C:plasma membrane"/>
    <property type="evidence" value="ECO:0007669"/>
    <property type="project" value="UniProtKB-SubCell"/>
</dbReference>
<keyword evidence="4 6" id="KW-1133">Transmembrane helix</keyword>
<evidence type="ECO:0000313" key="8">
    <source>
        <dbReference type="EMBL" id="SQB33295.1"/>
    </source>
</evidence>
<dbReference type="InterPro" id="IPR003740">
    <property type="entry name" value="YitT"/>
</dbReference>
<feature type="transmembrane region" description="Helical" evidence="6">
    <location>
        <begin position="81"/>
        <end position="99"/>
    </location>
</feature>
<dbReference type="AlphaFoldDB" id="A0A240A043"/>
<dbReference type="Pfam" id="PF10035">
    <property type="entry name" value="DUF2179"/>
    <property type="match status" value="1"/>
</dbReference>
<evidence type="ECO:0000256" key="2">
    <source>
        <dbReference type="ARBA" id="ARBA00022475"/>
    </source>
</evidence>
<dbReference type="InterPro" id="IPR051461">
    <property type="entry name" value="UPF0750_membrane"/>
</dbReference>
<dbReference type="Proteomes" id="UP000250223">
    <property type="component" value="Unassembled WGS sequence"/>
</dbReference>
<name>A0A240A043_CLOCO</name>
<dbReference type="PANTHER" id="PTHR33545:SF5">
    <property type="entry name" value="UPF0750 MEMBRANE PROTEIN YITT"/>
    <property type="match status" value="1"/>
</dbReference>
<evidence type="ECO:0000259" key="7">
    <source>
        <dbReference type="Pfam" id="PF10035"/>
    </source>
</evidence>
<dbReference type="RefSeq" id="WP_095177710.1">
    <property type="nucleotide sequence ID" value="NZ_JAAZKZ010000024.1"/>
</dbReference>
<protein>
    <submittedName>
        <fullName evidence="8">Transporter</fullName>
    </submittedName>
</protein>
<sequence length="289" mass="31655">MKSSKYLNNLSVKNIFFIILGSLISAIGINTFIVNASLLSGGVSGLALILEYTLDIPTGYSVLLINLPLLYLSYKKMDTKFTINTIIGSVSLSIMLILTRPLQKAVVLDDILLLCIYGGILNGIGVGLSFSNQGSTGGLDIVSSVIKKKYENFDIGKISFAFNFLIVVAGAFIFNIKIALYTLVSMYLTATMIDKVVKGFDNKEKLIFIITEKEVEVSKWIMDALGRGVTFLNGEGAYTSKEKKVLYCVVSLSQLPELKHMVKEIDNHAFISILDVSEVQGKGFKKTTT</sequence>
<feature type="domain" description="DUF2179" evidence="7">
    <location>
        <begin position="227"/>
        <end position="281"/>
    </location>
</feature>
<dbReference type="Gene3D" id="3.30.70.120">
    <property type="match status" value="1"/>
</dbReference>
<proteinExistence type="predicted"/>
<evidence type="ECO:0000256" key="4">
    <source>
        <dbReference type="ARBA" id="ARBA00022989"/>
    </source>
</evidence>
<reference evidence="8 9" key="1">
    <citation type="submission" date="2018-06" db="EMBL/GenBank/DDBJ databases">
        <authorList>
            <consortium name="Pathogen Informatics"/>
            <person name="Doyle S."/>
        </authorList>
    </citation>
    <scope>NUCLEOTIDE SEQUENCE [LARGE SCALE GENOMIC DNA]</scope>
    <source>
        <strain evidence="8 9">NCTC13028</strain>
    </source>
</reference>
<dbReference type="GeneID" id="70577072"/>
<dbReference type="EMBL" id="UAWC01000001">
    <property type="protein sequence ID" value="SQB33295.1"/>
    <property type="molecule type" value="Genomic_DNA"/>
</dbReference>
<dbReference type="PIRSF" id="PIRSF006483">
    <property type="entry name" value="Membrane_protein_YitT"/>
    <property type="match status" value="1"/>
</dbReference>
<evidence type="ECO:0000256" key="1">
    <source>
        <dbReference type="ARBA" id="ARBA00004651"/>
    </source>
</evidence>
<dbReference type="InterPro" id="IPR019264">
    <property type="entry name" value="DUF2179"/>
</dbReference>
<keyword evidence="2" id="KW-1003">Cell membrane</keyword>
<comment type="subcellular location">
    <subcellularLocation>
        <location evidence="1">Cell membrane</location>
        <topology evidence="1">Multi-pass membrane protein</topology>
    </subcellularLocation>
</comment>
<dbReference type="InterPro" id="IPR015867">
    <property type="entry name" value="N-reg_PII/ATP_PRibTrfase_C"/>
</dbReference>
<dbReference type="Pfam" id="PF02588">
    <property type="entry name" value="YitT_membrane"/>
    <property type="match status" value="1"/>
</dbReference>
<dbReference type="CDD" id="cd16380">
    <property type="entry name" value="YitT_C"/>
    <property type="match status" value="1"/>
</dbReference>